<dbReference type="AlphaFoldDB" id="A0A3G1L250"/>
<dbReference type="InterPro" id="IPR050277">
    <property type="entry name" value="Sodium:Solute_Symporter"/>
</dbReference>
<dbReference type="CDD" id="cd10322">
    <property type="entry name" value="SLC5sbd"/>
    <property type="match status" value="1"/>
</dbReference>
<dbReference type="GO" id="GO:0022857">
    <property type="term" value="F:transmembrane transporter activity"/>
    <property type="evidence" value="ECO:0007669"/>
    <property type="project" value="InterPro"/>
</dbReference>
<evidence type="ECO:0000256" key="1">
    <source>
        <dbReference type="ARBA" id="ARBA00004141"/>
    </source>
</evidence>
<keyword evidence="10" id="KW-1185">Reference proteome</keyword>
<comment type="similarity">
    <text evidence="2 7">Belongs to the sodium:solute symporter (SSF) (TC 2.A.21) family.</text>
</comment>
<dbReference type="PROSITE" id="PS50283">
    <property type="entry name" value="NA_SOLUT_SYMP_3"/>
    <property type="match status" value="1"/>
</dbReference>
<keyword evidence="6 8" id="KW-0472">Membrane</keyword>
<proteinExistence type="inferred from homology"/>
<evidence type="ECO:0000313" key="9">
    <source>
        <dbReference type="EMBL" id="ATW28731.1"/>
    </source>
</evidence>
<comment type="subcellular location">
    <subcellularLocation>
        <location evidence="1">Membrane</location>
        <topology evidence="1">Multi-pass membrane protein</topology>
    </subcellularLocation>
</comment>
<evidence type="ECO:0000256" key="6">
    <source>
        <dbReference type="ARBA" id="ARBA00023136"/>
    </source>
</evidence>
<protein>
    <recommendedName>
        <fullName evidence="11">Sodium:solute symporter family protein</fullName>
    </recommendedName>
</protein>
<feature type="transmembrane region" description="Helical" evidence="8">
    <location>
        <begin position="178"/>
        <end position="197"/>
    </location>
</feature>
<evidence type="ECO:0000256" key="3">
    <source>
        <dbReference type="ARBA" id="ARBA00022448"/>
    </source>
</evidence>
<keyword evidence="3" id="KW-0813">Transport</keyword>
<feature type="transmembrane region" description="Helical" evidence="8">
    <location>
        <begin position="307"/>
        <end position="330"/>
    </location>
</feature>
<dbReference type="Proteomes" id="UP000323521">
    <property type="component" value="Chromosome"/>
</dbReference>
<evidence type="ECO:0008006" key="11">
    <source>
        <dbReference type="Google" id="ProtNLM"/>
    </source>
</evidence>
<feature type="transmembrane region" description="Helical" evidence="8">
    <location>
        <begin position="116"/>
        <end position="138"/>
    </location>
</feature>
<keyword evidence="5 8" id="KW-1133">Transmembrane helix</keyword>
<dbReference type="EMBL" id="CP017634">
    <property type="protein sequence ID" value="ATW28731.1"/>
    <property type="molecule type" value="Genomic_DNA"/>
</dbReference>
<dbReference type="Pfam" id="PF00474">
    <property type="entry name" value="SSF"/>
    <property type="match status" value="1"/>
</dbReference>
<feature type="transmembrane region" description="Helical" evidence="8">
    <location>
        <begin position="261"/>
        <end position="287"/>
    </location>
</feature>
<dbReference type="Gene3D" id="1.20.1730.10">
    <property type="entry name" value="Sodium/glucose cotransporter"/>
    <property type="match status" value="1"/>
</dbReference>
<evidence type="ECO:0000313" key="10">
    <source>
        <dbReference type="Proteomes" id="UP000323521"/>
    </source>
</evidence>
<feature type="transmembrane region" description="Helical" evidence="8">
    <location>
        <begin position="435"/>
        <end position="453"/>
    </location>
</feature>
<feature type="transmembrane region" description="Helical" evidence="8">
    <location>
        <begin position="75"/>
        <end position="95"/>
    </location>
</feature>
<evidence type="ECO:0000256" key="5">
    <source>
        <dbReference type="ARBA" id="ARBA00022989"/>
    </source>
</evidence>
<keyword evidence="4 8" id="KW-0812">Transmembrane</keyword>
<feature type="transmembrane region" description="Helical" evidence="8">
    <location>
        <begin position="150"/>
        <end position="171"/>
    </location>
</feature>
<feature type="transmembrane region" description="Helical" evidence="8">
    <location>
        <begin position="217"/>
        <end position="240"/>
    </location>
</feature>
<feature type="transmembrane region" description="Helical" evidence="8">
    <location>
        <begin position="356"/>
        <end position="375"/>
    </location>
</feature>
<dbReference type="GO" id="GO:0005886">
    <property type="term" value="C:plasma membrane"/>
    <property type="evidence" value="ECO:0007669"/>
    <property type="project" value="TreeGrafter"/>
</dbReference>
<sequence length="470" mass="50933">MLTTIDTVTIILYAALVVGIGFFFFSKISSMEDFYLAGRKLPLSLTVGTLMATWYGASGTIATAEYAFAYGLSCWVVWCIPAHLSRIPLALWIAPKVRMSDGVTMPDLIEKLYDKRTAIVSTIMLLFYCTVVYEVTALQVLGNSVWQINGFWFAAACVGIVVIYTMLGGLLSVAVTDMVQMVFMVVGLCIALPFAWADTGGWANILNGLSQQGASDILAPLGGMSPFKMITLVILGLCAYSDPTYYQRFSAADSQRTARRGFLICLSLWISFDICLTMMGIIARVQYPNLVPGTAYLTLSLTYLPPILKGLFIAGILGAIMSTLDSYYLIGGTTMARDIYTKIFNPKASDKQIVNWTRVGVLLMGIIGVLLAGQFTMVADAWVFIGGLWIAASVVPVVGGLFWPYRRTAMGGLLSMLIGGGTVALWKILGNPYGIDGLLIAFPLSFACFLIGNQFGQNLTIKKEGGVTHV</sequence>
<dbReference type="PANTHER" id="PTHR48086">
    <property type="entry name" value="SODIUM/PROLINE SYMPORTER-RELATED"/>
    <property type="match status" value="1"/>
</dbReference>
<name>A0A3G1L250_FORW1</name>
<dbReference type="PANTHER" id="PTHR48086:SF7">
    <property type="entry name" value="SODIUM-SOLUTE SYMPORTER-RELATED"/>
    <property type="match status" value="1"/>
</dbReference>
<feature type="transmembrane region" description="Helical" evidence="8">
    <location>
        <begin position="6"/>
        <end position="25"/>
    </location>
</feature>
<evidence type="ECO:0000256" key="4">
    <source>
        <dbReference type="ARBA" id="ARBA00022692"/>
    </source>
</evidence>
<dbReference type="InterPro" id="IPR001734">
    <property type="entry name" value="Na/solute_symporter"/>
</dbReference>
<reference evidence="9 10" key="1">
    <citation type="submission" date="2016-10" db="EMBL/GenBank/DDBJ databases">
        <title>Complete Genome Sequence of Peptococcaceae strain DCMF.</title>
        <authorList>
            <person name="Edwards R.J."/>
            <person name="Holland S.I."/>
            <person name="Deshpande N.P."/>
            <person name="Wong Y.K."/>
            <person name="Ertan H."/>
            <person name="Manefield M."/>
            <person name="Russell T.L."/>
            <person name="Lee M.J."/>
        </authorList>
    </citation>
    <scope>NUCLEOTIDE SEQUENCE [LARGE SCALE GENOMIC DNA]</scope>
    <source>
        <strain evidence="9 10">DCMF</strain>
    </source>
</reference>
<dbReference type="KEGG" id="fwa:DCMF_18640"/>
<feature type="transmembrane region" description="Helical" evidence="8">
    <location>
        <begin position="410"/>
        <end position="429"/>
    </location>
</feature>
<evidence type="ECO:0000256" key="8">
    <source>
        <dbReference type="SAM" id="Phobius"/>
    </source>
</evidence>
<evidence type="ECO:0000256" key="2">
    <source>
        <dbReference type="ARBA" id="ARBA00006434"/>
    </source>
</evidence>
<evidence type="ECO:0000256" key="7">
    <source>
        <dbReference type="RuleBase" id="RU362091"/>
    </source>
</evidence>
<feature type="transmembrane region" description="Helical" evidence="8">
    <location>
        <begin position="45"/>
        <end position="69"/>
    </location>
</feature>
<organism evidence="9 10">
    <name type="scientific">Formimonas warabiya</name>
    <dbReference type="NCBI Taxonomy" id="1761012"/>
    <lineage>
        <taxon>Bacteria</taxon>
        <taxon>Bacillati</taxon>
        <taxon>Bacillota</taxon>
        <taxon>Clostridia</taxon>
        <taxon>Eubacteriales</taxon>
        <taxon>Peptococcaceae</taxon>
        <taxon>Candidatus Formimonas</taxon>
    </lineage>
</organism>
<gene>
    <name evidence="9" type="ORF">DCMF_18640</name>
</gene>
<accession>A0A3G1L250</accession>
<feature type="transmembrane region" description="Helical" evidence="8">
    <location>
        <begin position="381"/>
        <end position="403"/>
    </location>
</feature>
<dbReference type="InterPro" id="IPR038377">
    <property type="entry name" value="Na/Glc_symporter_sf"/>
</dbReference>